<dbReference type="InterPro" id="IPR034660">
    <property type="entry name" value="DinB/YfiT-like"/>
</dbReference>
<name>A0A401ZST1_9CHLR</name>
<reference evidence="3" key="1">
    <citation type="submission" date="2018-12" db="EMBL/GenBank/DDBJ databases">
        <title>Tengunoibacter tsumagoiensis gen. nov., sp. nov., Dictyobacter kobayashii sp. nov., D. alpinus sp. nov., and D. joshuensis sp. nov. and description of Dictyobacteraceae fam. nov. within the order Ktedonobacterales isolated from Tengu-no-mugimeshi.</title>
        <authorList>
            <person name="Wang C.M."/>
            <person name="Zheng Y."/>
            <person name="Sakai Y."/>
            <person name="Toyoda A."/>
            <person name="Minakuchi Y."/>
            <person name="Abe K."/>
            <person name="Yokota A."/>
            <person name="Yabe S."/>
        </authorList>
    </citation>
    <scope>NUCLEOTIDE SEQUENCE [LARGE SCALE GENOMIC DNA]</scope>
    <source>
        <strain evidence="3">S-27</strain>
    </source>
</reference>
<sequence length="179" mass="20096">MITGTSSLASVYEGWDGHQRSLVQAIAPLSPQQLSYRAAPHLRSVGEIASHLSLGRVGWFQRMQAPGSEEAARQVEGWEEESRIVENAAELVRRLEVTWHMIETTLHTWTISDLAQTYQHTYWGKTYAISRQWTIWRIMSHDLHHGGELVILLGIQGIDVPELGDLGGHITEPPLVDPS</sequence>
<dbReference type="Proteomes" id="UP000287224">
    <property type="component" value="Unassembled WGS sequence"/>
</dbReference>
<comment type="caution">
    <text evidence="2">The sequence shown here is derived from an EMBL/GenBank/DDBJ whole genome shotgun (WGS) entry which is preliminary data.</text>
</comment>
<dbReference type="SUPFAM" id="SSF109854">
    <property type="entry name" value="DinB/YfiT-like putative metalloenzymes"/>
    <property type="match status" value="1"/>
</dbReference>
<dbReference type="Pfam" id="PF12867">
    <property type="entry name" value="DinB_2"/>
    <property type="match status" value="1"/>
</dbReference>
<keyword evidence="3" id="KW-1185">Reference proteome</keyword>
<gene>
    <name evidence="2" type="ORF">KDAU_72010</name>
</gene>
<dbReference type="Gene3D" id="1.20.120.450">
    <property type="entry name" value="dinb family like domain"/>
    <property type="match status" value="1"/>
</dbReference>
<proteinExistence type="predicted"/>
<organism evidence="2 3">
    <name type="scientific">Dictyobacter aurantiacus</name>
    <dbReference type="NCBI Taxonomy" id="1936993"/>
    <lineage>
        <taxon>Bacteria</taxon>
        <taxon>Bacillati</taxon>
        <taxon>Chloroflexota</taxon>
        <taxon>Ktedonobacteria</taxon>
        <taxon>Ktedonobacterales</taxon>
        <taxon>Dictyobacteraceae</taxon>
        <taxon>Dictyobacter</taxon>
    </lineage>
</organism>
<dbReference type="OrthoDB" id="157719at2"/>
<evidence type="ECO:0000259" key="1">
    <source>
        <dbReference type="Pfam" id="PF12867"/>
    </source>
</evidence>
<dbReference type="EMBL" id="BIFQ01000002">
    <property type="protein sequence ID" value="GCE09872.1"/>
    <property type="molecule type" value="Genomic_DNA"/>
</dbReference>
<evidence type="ECO:0000313" key="2">
    <source>
        <dbReference type="EMBL" id="GCE09872.1"/>
    </source>
</evidence>
<accession>A0A401ZST1</accession>
<dbReference type="RefSeq" id="WP_126602688.1">
    <property type="nucleotide sequence ID" value="NZ_BIFQ01000002.1"/>
</dbReference>
<dbReference type="AlphaFoldDB" id="A0A401ZST1"/>
<evidence type="ECO:0000313" key="3">
    <source>
        <dbReference type="Proteomes" id="UP000287224"/>
    </source>
</evidence>
<feature type="domain" description="DinB-like" evidence="1">
    <location>
        <begin position="16"/>
        <end position="148"/>
    </location>
</feature>
<dbReference type="InterPro" id="IPR024775">
    <property type="entry name" value="DinB-like"/>
</dbReference>
<protein>
    <recommendedName>
        <fullName evidence="1">DinB-like domain-containing protein</fullName>
    </recommendedName>
</protein>